<proteinExistence type="predicted"/>
<organism evidence="2 3">
    <name type="scientific">Arthrobacter ginkgonis</name>
    <dbReference type="NCBI Taxonomy" id="1630594"/>
    <lineage>
        <taxon>Bacteria</taxon>
        <taxon>Bacillati</taxon>
        <taxon>Actinomycetota</taxon>
        <taxon>Actinomycetes</taxon>
        <taxon>Micrococcales</taxon>
        <taxon>Micrococcaceae</taxon>
        <taxon>Arthrobacter</taxon>
    </lineage>
</organism>
<keyword evidence="3" id="KW-1185">Reference proteome</keyword>
<evidence type="ECO:0000256" key="1">
    <source>
        <dbReference type="SAM" id="MobiDB-lite"/>
    </source>
</evidence>
<evidence type="ECO:0000313" key="2">
    <source>
        <dbReference type="EMBL" id="GAA3667470.1"/>
    </source>
</evidence>
<comment type="caution">
    <text evidence="2">The sequence shown here is derived from an EMBL/GenBank/DDBJ whole genome shotgun (WGS) entry which is preliminary data.</text>
</comment>
<feature type="compositionally biased region" description="Low complexity" evidence="1">
    <location>
        <begin position="97"/>
        <end position="116"/>
    </location>
</feature>
<name>A0ABP7BQR6_9MICC</name>
<dbReference type="Proteomes" id="UP001500752">
    <property type="component" value="Unassembled WGS sequence"/>
</dbReference>
<sequence>MRTQPAPASFRAERARRWACPASPALWYKGRVGESSAPRLRHAGSPTGIAPDPQRAPYAGLVLRPCPLAAAIALAVALALLAGPQLHAPAAAPRAASAVAHEAPGGPPMATTAADADNTDGPEESGTPDPAPTPDTVETGAVKTSAAETGVPDPSRTAAPTPALPQKDRARAKYQTNEPATLYASATSKKKRASIPADYTLASPTNRISSDGTRVQVRYRSKIGWVLLSKTTKVAQSTMVGKLSWKASAAKNVAAWCAGVSIRTNIVGDNSAHVDWARNGPERKKASEWINLATVTGRNKALDPNHPMAVAVQYHECAHILQYRTYGYDGEALKESMNRVYGKGNGIEHMADCMADAMGAKRTGTEYLANGSSRMWVAGYGGSCTSAQLAAARKLIAGEKP</sequence>
<feature type="region of interest" description="Disordered" evidence="1">
    <location>
        <begin position="97"/>
        <end position="173"/>
    </location>
</feature>
<protein>
    <submittedName>
        <fullName evidence="2">Uncharacterized protein</fullName>
    </submittedName>
</protein>
<gene>
    <name evidence="2" type="ORF">GCM10023081_02710</name>
</gene>
<dbReference type="EMBL" id="BAABEO010000004">
    <property type="protein sequence ID" value="GAA3667470.1"/>
    <property type="molecule type" value="Genomic_DNA"/>
</dbReference>
<evidence type="ECO:0000313" key="3">
    <source>
        <dbReference type="Proteomes" id="UP001500752"/>
    </source>
</evidence>
<accession>A0ABP7BQR6</accession>
<reference evidence="3" key="1">
    <citation type="journal article" date="2019" name="Int. J. Syst. Evol. Microbiol.">
        <title>The Global Catalogue of Microorganisms (GCM) 10K type strain sequencing project: providing services to taxonomists for standard genome sequencing and annotation.</title>
        <authorList>
            <consortium name="The Broad Institute Genomics Platform"/>
            <consortium name="The Broad Institute Genome Sequencing Center for Infectious Disease"/>
            <person name="Wu L."/>
            <person name="Ma J."/>
        </authorList>
    </citation>
    <scope>NUCLEOTIDE SEQUENCE [LARGE SCALE GENOMIC DNA]</scope>
    <source>
        <strain evidence="3">JCM 30742</strain>
    </source>
</reference>